<dbReference type="Proteomes" id="UP001165122">
    <property type="component" value="Unassembled WGS sequence"/>
</dbReference>
<dbReference type="InterPro" id="IPR036388">
    <property type="entry name" value="WH-like_DNA-bd_sf"/>
</dbReference>
<comment type="caution">
    <text evidence="7">The sequence shown here is derived from an EMBL/GenBank/DDBJ whole genome shotgun (WGS) entry which is preliminary data.</text>
</comment>
<evidence type="ECO:0000256" key="2">
    <source>
        <dbReference type="ARBA" id="ARBA00023125"/>
    </source>
</evidence>
<evidence type="ECO:0000313" key="8">
    <source>
        <dbReference type="Proteomes" id="UP001165122"/>
    </source>
</evidence>
<dbReference type="SMART" id="SM00415">
    <property type="entry name" value="HSF"/>
    <property type="match status" value="1"/>
</dbReference>
<dbReference type="PANTHER" id="PTHR10015:SF206">
    <property type="entry name" value="HSF-TYPE DNA-BINDING DOMAIN-CONTAINING PROTEIN"/>
    <property type="match status" value="1"/>
</dbReference>
<keyword evidence="8" id="KW-1185">Reference proteome</keyword>
<evidence type="ECO:0000256" key="3">
    <source>
        <dbReference type="ARBA" id="ARBA00023242"/>
    </source>
</evidence>
<dbReference type="Pfam" id="PF00447">
    <property type="entry name" value="HSF_DNA-bind"/>
    <property type="match status" value="1"/>
</dbReference>
<feature type="region of interest" description="Disordered" evidence="5">
    <location>
        <begin position="339"/>
        <end position="369"/>
    </location>
</feature>
<dbReference type="GO" id="GO:0005634">
    <property type="term" value="C:nucleus"/>
    <property type="evidence" value="ECO:0007669"/>
    <property type="project" value="UniProtKB-SubCell"/>
</dbReference>
<evidence type="ECO:0000256" key="4">
    <source>
        <dbReference type="RuleBase" id="RU004020"/>
    </source>
</evidence>
<dbReference type="OrthoDB" id="60033at2759"/>
<feature type="compositionally biased region" description="Polar residues" evidence="5">
    <location>
        <begin position="174"/>
        <end position="188"/>
    </location>
</feature>
<protein>
    <recommendedName>
        <fullName evidence="6">HSF-type DNA-binding domain-containing protein</fullName>
    </recommendedName>
</protein>
<feature type="domain" description="HSF-type DNA-binding" evidence="6">
    <location>
        <begin position="241"/>
        <end position="335"/>
    </location>
</feature>
<dbReference type="GO" id="GO:0043565">
    <property type="term" value="F:sequence-specific DNA binding"/>
    <property type="evidence" value="ECO:0007669"/>
    <property type="project" value="InterPro"/>
</dbReference>
<dbReference type="FunFam" id="1.10.10.10:FF:000479">
    <property type="entry name" value="Predicted protein"/>
    <property type="match status" value="1"/>
</dbReference>
<keyword evidence="3" id="KW-0539">Nucleus</keyword>
<feature type="region of interest" description="Disordered" evidence="5">
    <location>
        <begin position="138"/>
        <end position="242"/>
    </location>
</feature>
<feature type="compositionally biased region" description="Low complexity" evidence="5">
    <location>
        <begin position="160"/>
        <end position="173"/>
    </location>
</feature>
<dbReference type="GO" id="GO:0003700">
    <property type="term" value="F:DNA-binding transcription factor activity"/>
    <property type="evidence" value="ECO:0007669"/>
    <property type="project" value="InterPro"/>
</dbReference>
<evidence type="ECO:0000256" key="1">
    <source>
        <dbReference type="ARBA" id="ARBA00004123"/>
    </source>
</evidence>
<evidence type="ECO:0000313" key="7">
    <source>
        <dbReference type="EMBL" id="GMI17504.1"/>
    </source>
</evidence>
<comment type="subcellular location">
    <subcellularLocation>
        <location evidence="1">Nucleus</location>
    </subcellularLocation>
</comment>
<dbReference type="InterPro" id="IPR000232">
    <property type="entry name" value="HSF_DNA-bd"/>
</dbReference>
<dbReference type="Gene3D" id="1.10.10.10">
    <property type="entry name" value="Winged helix-like DNA-binding domain superfamily/Winged helix DNA-binding domain"/>
    <property type="match status" value="1"/>
</dbReference>
<gene>
    <name evidence="7" type="ORF">TrLO_g13095</name>
</gene>
<dbReference type="InterPro" id="IPR036390">
    <property type="entry name" value="WH_DNA-bd_sf"/>
</dbReference>
<dbReference type="AlphaFoldDB" id="A0A9W7FSN0"/>
<keyword evidence="2" id="KW-0238">DNA-binding</keyword>
<sequence>MSQFVFHDPSALGPTPLNPLLPMPAIKIPQNSTAVLTSKPSEKLSPLLGLTEAALSGYNTHNDLTNNYAATTRVQSRSFDSAFLTAHTTTAHTNNPTNNLRQLGADLYHNSQKNSIHNNSQNGFGTLAGVIGNLPNLQRVEGGNAKGHRKKPAVSDRSRSSSPRPASMSRQSSTGSNHSTGSRSGSVRQRSKSRSPKREGSATPPQRRVDGLHAFAGGGGPAKPGPKLREGSWAPPSKGLDKNTFPAKVHEILRLEDPSVVSWNLPGISFAVRNRERFINEVLPLYFRHNNITSFFRQLNLYNFQRSVKGADVGSYQHDLFLRDRPELIKLMKRTKTKGALSPRCDGSMSRNSPFGSRSPSVGHSSSMTPPGVAGHAFAQMYHHQQQQMNMTLPSKPLVVNSGGMNPNYVMSSSSDPAVVEKRLEQIDTVVNMVGGGGFGVGSGAINVNVNNPISASAGADIKAEGAVNVNNANNTNGGVEALAPP</sequence>
<organism evidence="7 8">
    <name type="scientific">Triparma laevis f. longispina</name>
    <dbReference type="NCBI Taxonomy" id="1714387"/>
    <lineage>
        <taxon>Eukaryota</taxon>
        <taxon>Sar</taxon>
        <taxon>Stramenopiles</taxon>
        <taxon>Ochrophyta</taxon>
        <taxon>Bolidophyceae</taxon>
        <taxon>Parmales</taxon>
        <taxon>Triparmaceae</taxon>
        <taxon>Triparma</taxon>
    </lineage>
</organism>
<comment type="similarity">
    <text evidence="4">Belongs to the HSF family.</text>
</comment>
<evidence type="ECO:0000259" key="6">
    <source>
        <dbReference type="SMART" id="SM00415"/>
    </source>
</evidence>
<dbReference type="PRINTS" id="PR00056">
    <property type="entry name" value="HSFDOMAIN"/>
</dbReference>
<reference evidence="8" key="1">
    <citation type="journal article" date="2023" name="Commun. Biol.">
        <title>Genome analysis of Parmales, the sister group of diatoms, reveals the evolutionary specialization of diatoms from phago-mixotrophs to photoautotrophs.</title>
        <authorList>
            <person name="Ban H."/>
            <person name="Sato S."/>
            <person name="Yoshikawa S."/>
            <person name="Yamada K."/>
            <person name="Nakamura Y."/>
            <person name="Ichinomiya M."/>
            <person name="Sato N."/>
            <person name="Blanc-Mathieu R."/>
            <person name="Endo H."/>
            <person name="Kuwata A."/>
            <person name="Ogata H."/>
        </authorList>
    </citation>
    <scope>NUCLEOTIDE SEQUENCE [LARGE SCALE GENOMIC DNA]</scope>
    <source>
        <strain evidence="8">NIES 3700</strain>
    </source>
</reference>
<dbReference type="SUPFAM" id="SSF46785">
    <property type="entry name" value="Winged helix' DNA-binding domain"/>
    <property type="match status" value="1"/>
</dbReference>
<dbReference type="PANTHER" id="PTHR10015">
    <property type="entry name" value="HEAT SHOCK TRANSCRIPTION FACTOR"/>
    <property type="match status" value="1"/>
</dbReference>
<name>A0A9W7FSN0_9STRA</name>
<evidence type="ECO:0000256" key="5">
    <source>
        <dbReference type="SAM" id="MobiDB-lite"/>
    </source>
</evidence>
<accession>A0A9W7FSN0</accession>
<dbReference type="EMBL" id="BRXW01000294">
    <property type="protein sequence ID" value="GMI17504.1"/>
    <property type="molecule type" value="Genomic_DNA"/>
</dbReference>
<proteinExistence type="inferred from homology"/>
<feature type="compositionally biased region" description="Low complexity" evidence="5">
    <location>
        <begin position="357"/>
        <end position="367"/>
    </location>
</feature>